<reference evidence="2" key="1">
    <citation type="submission" date="2019-08" db="EMBL/GenBank/DDBJ databases">
        <title>The improved chromosome-level genome for the pearl oyster Pinctada fucata martensii using PacBio sequencing and Hi-C.</title>
        <authorList>
            <person name="Zheng Z."/>
        </authorList>
    </citation>
    <scope>NUCLEOTIDE SEQUENCE</scope>
    <source>
        <strain evidence="2">ZZ-2019</strain>
        <tissue evidence="2">Adductor muscle</tissue>
    </source>
</reference>
<evidence type="ECO:0000259" key="1">
    <source>
        <dbReference type="Pfam" id="PF00582"/>
    </source>
</evidence>
<keyword evidence="3" id="KW-1185">Reference proteome</keyword>
<dbReference type="SUPFAM" id="SSF52402">
    <property type="entry name" value="Adenine nucleotide alpha hydrolases-like"/>
    <property type="match status" value="1"/>
</dbReference>
<evidence type="ECO:0000313" key="3">
    <source>
        <dbReference type="Proteomes" id="UP001186944"/>
    </source>
</evidence>
<dbReference type="PRINTS" id="PR01438">
    <property type="entry name" value="UNVRSLSTRESS"/>
</dbReference>
<proteinExistence type="predicted"/>
<dbReference type="InterPro" id="IPR006015">
    <property type="entry name" value="Universal_stress_UspA"/>
</dbReference>
<protein>
    <recommendedName>
        <fullName evidence="1">UspA domain-containing protein</fullName>
    </recommendedName>
</protein>
<accession>A0AA88XFC6</accession>
<name>A0AA88XFC6_PINIB</name>
<dbReference type="EMBL" id="VSWD01000014">
    <property type="protein sequence ID" value="KAK3083503.1"/>
    <property type="molecule type" value="Genomic_DNA"/>
</dbReference>
<dbReference type="InterPro" id="IPR006016">
    <property type="entry name" value="UspA"/>
</dbReference>
<dbReference type="AlphaFoldDB" id="A0AA88XFC6"/>
<dbReference type="InterPro" id="IPR014729">
    <property type="entry name" value="Rossmann-like_a/b/a_fold"/>
</dbReference>
<feature type="non-terminal residue" evidence="2">
    <location>
        <position position="1"/>
    </location>
</feature>
<feature type="domain" description="UspA" evidence="1">
    <location>
        <begin position="7"/>
        <end position="61"/>
    </location>
</feature>
<dbReference type="CDD" id="cd23659">
    <property type="entry name" value="USP_At3g01520-like"/>
    <property type="match status" value="1"/>
</dbReference>
<organism evidence="2 3">
    <name type="scientific">Pinctada imbricata</name>
    <name type="common">Atlantic pearl-oyster</name>
    <name type="synonym">Pinctada martensii</name>
    <dbReference type="NCBI Taxonomy" id="66713"/>
    <lineage>
        <taxon>Eukaryota</taxon>
        <taxon>Metazoa</taxon>
        <taxon>Spiralia</taxon>
        <taxon>Lophotrochozoa</taxon>
        <taxon>Mollusca</taxon>
        <taxon>Bivalvia</taxon>
        <taxon>Autobranchia</taxon>
        <taxon>Pteriomorphia</taxon>
        <taxon>Pterioida</taxon>
        <taxon>Pterioidea</taxon>
        <taxon>Pteriidae</taxon>
        <taxon>Pinctada</taxon>
    </lineage>
</organism>
<dbReference type="PANTHER" id="PTHR31964:SF113">
    <property type="entry name" value="USPA DOMAIN-CONTAINING PROTEIN"/>
    <property type="match status" value="1"/>
</dbReference>
<gene>
    <name evidence="2" type="ORF">FSP39_024367</name>
</gene>
<dbReference type="Pfam" id="PF00582">
    <property type="entry name" value="Usp"/>
    <property type="match status" value="1"/>
</dbReference>
<sequence length="66" mass="7284">QGLFRTGDGKAGEVIIRIAKEENCKLIVTGSRGLGKFKRFVLGSVSDYLVHHSHCPVLICRSKDKD</sequence>
<evidence type="ECO:0000313" key="2">
    <source>
        <dbReference type="EMBL" id="KAK3083503.1"/>
    </source>
</evidence>
<dbReference type="Gene3D" id="3.40.50.620">
    <property type="entry name" value="HUPs"/>
    <property type="match status" value="1"/>
</dbReference>
<comment type="caution">
    <text evidence="2">The sequence shown here is derived from an EMBL/GenBank/DDBJ whole genome shotgun (WGS) entry which is preliminary data.</text>
</comment>
<dbReference type="PANTHER" id="PTHR31964">
    <property type="entry name" value="ADENINE NUCLEOTIDE ALPHA HYDROLASES-LIKE SUPERFAMILY PROTEIN"/>
    <property type="match status" value="1"/>
</dbReference>
<dbReference type="Proteomes" id="UP001186944">
    <property type="component" value="Unassembled WGS sequence"/>
</dbReference>